<dbReference type="CDD" id="cd06222">
    <property type="entry name" value="RNase_H_like"/>
    <property type="match status" value="1"/>
</dbReference>
<dbReference type="Gene3D" id="3.30.420.10">
    <property type="entry name" value="Ribonuclease H-like superfamily/Ribonuclease H"/>
    <property type="match status" value="1"/>
</dbReference>
<accession>A0A9W7H042</accession>
<dbReference type="InterPro" id="IPR036397">
    <property type="entry name" value="RNaseH_sf"/>
</dbReference>
<dbReference type="InterPro" id="IPR012337">
    <property type="entry name" value="RNaseH-like_sf"/>
</dbReference>
<comment type="caution">
    <text evidence="3">The sequence shown here is derived from an EMBL/GenBank/DDBJ whole genome shotgun (WGS) entry which is preliminary data.</text>
</comment>
<evidence type="ECO:0000313" key="4">
    <source>
        <dbReference type="Proteomes" id="UP001165190"/>
    </source>
</evidence>
<name>A0A9W7H042_HIBTR</name>
<dbReference type="Pfam" id="PF13456">
    <property type="entry name" value="RVT_3"/>
    <property type="match status" value="1"/>
</dbReference>
<keyword evidence="4" id="KW-1185">Reference proteome</keyword>
<feature type="chain" id="PRO_5040951801" description="RNase H type-1 domain-containing protein" evidence="1">
    <location>
        <begin position="22"/>
        <end position="211"/>
    </location>
</feature>
<protein>
    <recommendedName>
        <fullName evidence="2">RNase H type-1 domain-containing protein</fullName>
    </recommendedName>
</protein>
<dbReference type="EMBL" id="BSYR01000006">
    <property type="protein sequence ID" value="GMI68664.1"/>
    <property type="molecule type" value="Genomic_DNA"/>
</dbReference>
<dbReference type="PANTHER" id="PTHR47723:SF22">
    <property type="entry name" value="RNASE H TYPE-1 DOMAIN-CONTAINING PROTEIN"/>
    <property type="match status" value="1"/>
</dbReference>
<dbReference type="PANTHER" id="PTHR47723">
    <property type="entry name" value="OS05G0353850 PROTEIN"/>
    <property type="match status" value="1"/>
</dbReference>
<reference evidence="3" key="1">
    <citation type="submission" date="2023-05" db="EMBL/GenBank/DDBJ databases">
        <title>Genome and transcriptome analyses reveal genes involved in the formation of fine ridges on petal epidermal cells in Hibiscus trionum.</title>
        <authorList>
            <person name="Koshimizu S."/>
            <person name="Masuda S."/>
            <person name="Ishii T."/>
            <person name="Shirasu K."/>
            <person name="Hoshino A."/>
            <person name="Arita M."/>
        </authorList>
    </citation>
    <scope>NUCLEOTIDE SEQUENCE</scope>
    <source>
        <strain evidence="3">Hamamatsu line</strain>
    </source>
</reference>
<organism evidence="3 4">
    <name type="scientific">Hibiscus trionum</name>
    <name type="common">Flower of an hour</name>
    <dbReference type="NCBI Taxonomy" id="183268"/>
    <lineage>
        <taxon>Eukaryota</taxon>
        <taxon>Viridiplantae</taxon>
        <taxon>Streptophyta</taxon>
        <taxon>Embryophyta</taxon>
        <taxon>Tracheophyta</taxon>
        <taxon>Spermatophyta</taxon>
        <taxon>Magnoliopsida</taxon>
        <taxon>eudicotyledons</taxon>
        <taxon>Gunneridae</taxon>
        <taxon>Pentapetalae</taxon>
        <taxon>rosids</taxon>
        <taxon>malvids</taxon>
        <taxon>Malvales</taxon>
        <taxon>Malvaceae</taxon>
        <taxon>Malvoideae</taxon>
        <taxon>Hibiscus</taxon>
    </lineage>
</organism>
<feature type="signal peptide" evidence="1">
    <location>
        <begin position="1"/>
        <end position="21"/>
    </location>
</feature>
<dbReference type="InterPro" id="IPR002156">
    <property type="entry name" value="RNaseH_domain"/>
</dbReference>
<dbReference type="SUPFAM" id="SSF53098">
    <property type="entry name" value="Ribonuclease H-like"/>
    <property type="match status" value="1"/>
</dbReference>
<dbReference type="InterPro" id="IPR044730">
    <property type="entry name" value="RNase_H-like_dom_plant"/>
</dbReference>
<dbReference type="OrthoDB" id="931425at2759"/>
<gene>
    <name evidence="3" type="ORF">HRI_000535700</name>
</gene>
<evidence type="ECO:0000313" key="3">
    <source>
        <dbReference type="EMBL" id="GMI68664.1"/>
    </source>
</evidence>
<keyword evidence="1" id="KW-0732">Signal</keyword>
<dbReference type="Proteomes" id="UP001165190">
    <property type="component" value="Unassembled WGS sequence"/>
</dbReference>
<evidence type="ECO:0000259" key="2">
    <source>
        <dbReference type="Pfam" id="PF13456"/>
    </source>
</evidence>
<evidence type="ECO:0000256" key="1">
    <source>
        <dbReference type="SAM" id="SignalP"/>
    </source>
</evidence>
<feature type="domain" description="RNase H type-1" evidence="2">
    <location>
        <begin position="109"/>
        <end position="197"/>
    </location>
</feature>
<dbReference type="GO" id="GO:0003676">
    <property type="term" value="F:nucleic acid binding"/>
    <property type="evidence" value="ECO:0007669"/>
    <property type="project" value="InterPro"/>
</dbReference>
<dbReference type="AlphaFoldDB" id="A0A9W7H042"/>
<proteinExistence type="predicted"/>
<dbReference type="InterPro" id="IPR053151">
    <property type="entry name" value="RNase_H-like"/>
</dbReference>
<dbReference type="GO" id="GO:0004523">
    <property type="term" value="F:RNA-DNA hybrid ribonuclease activity"/>
    <property type="evidence" value="ECO:0007669"/>
    <property type="project" value="InterPro"/>
</dbReference>
<sequence>MAPNFICGQVWIMCAFSSIWTIWKCRNDVVFNDRKLGLDLLFDQTVLRVAWWCKSRWPEGRWAISDIVADPTRLSEVQNRGKIMQHSQWTAPGRGTLKFNTDAAVKGVGVSDVMTAELFAIHEALKLFVASKWSQDFEVTIESDNKSAVEWLQDPVLAHSHFRNLVHQSLALSSRVRCRFIHVPRECNSLADNLAKKGVGRDKELVIYEPL</sequence>